<dbReference type="PANTHER" id="PTHR11908">
    <property type="entry name" value="XANTHINE DEHYDROGENASE"/>
    <property type="match status" value="1"/>
</dbReference>
<dbReference type="RefSeq" id="WP_192788906.1">
    <property type="nucleotide sequence ID" value="NZ_JADBEK010000001.1"/>
</dbReference>
<dbReference type="InterPro" id="IPR037165">
    <property type="entry name" value="AldOxase/xan_DH_Mopterin-bd_sf"/>
</dbReference>
<dbReference type="InterPro" id="IPR016208">
    <property type="entry name" value="Ald_Oxase/xanthine_DH-like"/>
</dbReference>
<dbReference type="Gene3D" id="3.90.1170.50">
    <property type="entry name" value="Aldehyde oxidase/xanthine dehydrogenase, a/b hammerhead"/>
    <property type="match status" value="1"/>
</dbReference>
<evidence type="ECO:0000256" key="1">
    <source>
        <dbReference type="ARBA" id="ARBA00022505"/>
    </source>
</evidence>
<dbReference type="EMBL" id="JADBEK010000001">
    <property type="protein sequence ID" value="MBE1588743.1"/>
    <property type="molecule type" value="Genomic_DNA"/>
</dbReference>
<sequence>MGEPYVGARTPRREDARLLTGRGRYVGSVRLPGTVHAYVVRSPIAHGRLLGCDAKAAWAVEGVLDVITPQDAPDLRLPCVHLSPGQRLQSYRVLDDAIRYAGQPLALVVARTPEAARDAAELVDLSLDELPAVVGTEPAMRDGAPLLYPEWGTNVLTDFMMGDEDCAAFVEGAAHVVELTFTMGRVSPHPMEPRGVVASYADDELTVHISSQAPHQVREHLAEAFGLSHDRVRVISRDTGGGFGGKEHVYPDEALVCLASMRLGRPVSWSESPGDRLVATLPSRAAVHRARLALDGDGRFVAMYVDLVGDLGAHPSNVGASTFAVTATLLPGPYRFDRVAVRVRGVVTNTTPTGSYRGFGQPEGSLTRERLIDEAARRLGIDRVELRLRNMLGPAELPYTNRVYQRYDSGDYPNALRTLRDLITPVEKADGRRRGIGYSCHVETTGMGPSKEFRDTGIQAGGYETVFLRMEQDASVVVSSGVVSIGQGIETALAQLAADRVGVPIERVRVVLGDTAATPYSSVGSIASRSLVVGGGALTRAAERLRGKLVALAAHRLEAAPGDLEIADGAVRVKGDPAASLTLRELATSAWRGWDLPDGVEPGLEERVSYDPDAYTFAYGAHAAAVAVDPETGAVEVERYWVVNDAGVLVNPAVVEGQIRGGVVQGIGQALTEEIVYTPEGQPITDYFLPTTREVPDIEVVMLETPSPLTPGGMKGVGESGTIGPPAAIANAVAAALPEIAGRITDVPLTPYALWSLLAGVAETS</sequence>
<feature type="domain" description="Aldehyde oxidase/xanthine dehydrogenase a/b hammerhead" evidence="3">
    <location>
        <begin position="20"/>
        <end position="131"/>
    </location>
</feature>
<evidence type="ECO:0000259" key="3">
    <source>
        <dbReference type="SMART" id="SM01008"/>
    </source>
</evidence>
<dbReference type="Pfam" id="PF20256">
    <property type="entry name" value="MoCoBD_2"/>
    <property type="match status" value="1"/>
</dbReference>
<name>A0ABR9M763_9ACTN</name>
<dbReference type="Proteomes" id="UP000633509">
    <property type="component" value="Unassembled WGS sequence"/>
</dbReference>
<dbReference type="Pfam" id="PF01315">
    <property type="entry name" value="Ald_Xan_dh_C"/>
    <property type="match status" value="1"/>
</dbReference>
<evidence type="ECO:0000313" key="4">
    <source>
        <dbReference type="EMBL" id="MBE1588743.1"/>
    </source>
</evidence>
<dbReference type="InterPro" id="IPR000674">
    <property type="entry name" value="Ald_Oxase/Xan_DH_a/b"/>
</dbReference>
<dbReference type="SMART" id="SM01008">
    <property type="entry name" value="Ald_Xan_dh_C"/>
    <property type="match status" value="1"/>
</dbReference>
<dbReference type="Gene3D" id="3.30.365.10">
    <property type="entry name" value="Aldehyde oxidase/xanthine dehydrogenase, molybdopterin binding domain"/>
    <property type="match status" value="4"/>
</dbReference>
<protein>
    <submittedName>
        <fullName evidence="4">Carbon-monoxide dehydrogenase large subunit</fullName>
        <ecNumber evidence="4">1.2.7.4</ecNumber>
    </submittedName>
</protein>
<comment type="caution">
    <text evidence="4">The sequence shown here is derived from an EMBL/GenBank/DDBJ whole genome shotgun (WGS) entry which is preliminary data.</text>
</comment>
<dbReference type="PANTHER" id="PTHR11908:SF132">
    <property type="entry name" value="ALDEHYDE OXIDASE 1-RELATED"/>
    <property type="match status" value="1"/>
</dbReference>
<dbReference type="SUPFAM" id="SSF56003">
    <property type="entry name" value="Molybdenum cofactor-binding domain"/>
    <property type="match status" value="1"/>
</dbReference>
<reference evidence="4 5" key="1">
    <citation type="submission" date="2020-10" db="EMBL/GenBank/DDBJ databases">
        <title>Sequencing the genomes of 1000 actinobacteria strains.</title>
        <authorList>
            <person name="Klenk H.-P."/>
        </authorList>
    </citation>
    <scope>NUCLEOTIDE SEQUENCE [LARGE SCALE GENOMIC DNA]</scope>
    <source>
        <strain evidence="4 5">DSM 43173</strain>
    </source>
</reference>
<dbReference type="GO" id="GO:0043885">
    <property type="term" value="F:anaerobic carbon-monoxide dehydrogenase activity"/>
    <property type="evidence" value="ECO:0007669"/>
    <property type="project" value="UniProtKB-EC"/>
</dbReference>
<keyword evidence="5" id="KW-1185">Reference proteome</keyword>
<organism evidence="4 5">
    <name type="scientific">Nonomuraea angiospora</name>
    <dbReference type="NCBI Taxonomy" id="46172"/>
    <lineage>
        <taxon>Bacteria</taxon>
        <taxon>Bacillati</taxon>
        <taxon>Actinomycetota</taxon>
        <taxon>Actinomycetes</taxon>
        <taxon>Streptosporangiales</taxon>
        <taxon>Streptosporangiaceae</taxon>
        <taxon>Nonomuraea</taxon>
    </lineage>
</organism>
<dbReference type="InterPro" id="IPR036856">
    <property type="entry name" value="Ald_Oxase/Xan_DH_a/b_sf"/>
</dbReference>
<dbReference type="EC" id="1.2.7.4" evidence="4"/>
<keyword evidence="2 4" id="KW-0560">Oxidoreductase</keyword>
<evidence type="ECO:0000256" key="2">
    <source>
        <dbReference type="ARBA" id="ARBA00023002"/>
    </source>
</evidence>
<accession>A0ABR9M763</accession>
<dbReference type="SUPFAM" id="SSF54665">
    <property type="entry name" value="CO dehydrogenase molybdoprotein N-domain-like"/>
    <property type="match status" value="1"/>
</dbReference>
<gene>
    <name evidence="4" type="ORF">H4W80_007001</name>
</gene>
<dbReference type="InterPro" id="IPR008274">
    <property type="entry name" value="AldOxase/xan_DH_MoCoBD1"/>
</dbReference>
<dbReference type="Pfam" id="PF02738">
    <property type="entry name" value="MoCoBD_1"/>
    <property type="match status" value="1"/>
</dbReference>
<evidence type="ECO:0000313" key="5">
    <source>
        <dbReference type="Proteomes" id="UP000633509"/>
    </source>
</evidence>
<proteinExistence type="predicted"/>
<keyword evidence="1" id="KW-0500">Molybdenum</keyword>
<dbReference type="InterPro" id="IPR046867">
    <property type="entry name" value="AldOxase/xan_DH_MoCoBD2"/>
</dbReference>